<gene>
    <name evidence="4" type="ORF">g.61631</name>
</gene>
<dbReference type="AlphaFoldDB" id="A0A1D1ZRV8"/>
<sequence>MGDTEPHVAPTPRHTKFNPAQLDLSLYPPLDQQCIVLTQESDSPGTGAVRRNARHPDTLVDSLPDPDGHVKTAYELLELSIAKYGQRDYLGTRSVDAQGTPGAYTWQTYAGVGQARLEIGAGLRHLGVTRGAAVGLYSANCAEWVLVDAALHAHACVGVPLYDTLGADVVAYILGHAELAAVACSAAVLPALLETLPASPTVRLVVVYAQPPGFSPPAPPPGSHARVVSLEEVRGAGRAHPRPPEPPAPADTALISYTSGTTGRPKGVVITHANMISQVAASVCAALPLLVASQAMERHVSYLPLAHIYERMTYAMCTYLGGGLGFFRGDVLTLLDDIQALRPTYFPSVPRLWNRIYDRIMAQVAASSAVKRAIFWAAYGYKRRRMAEGDMTGGRWAPFLNRLVFNKIKAVVGGEVKVMISGAAALSQDVFEFLRVVFDCVVVEGYGTTETTAAATVTTPGDPVVGHVGPPLPSCEIRLADVPELGYTSADLPDPRGEICVRGNIVFKEYYKDPETTRETIDAQGWLHTGDIGTWLPGERLKVIDRKKNIFKLSQGEYVAPEKIEGLYTHSPYVAQVFVHGDALRSRIVGVVVPDQEALLPWAESNGLEPDLGQLCKEERVKALILQSMLEEGRAAKLNGFEQVVDITLTPNPFSVEAGTMTPTFKPKRPQLRAAFSGAIADMYARAPA</sequence>
<proteinExistence type="predicted"/>
<dbReference type="PANTHER" id="PTHR43272">
    <property type="entry name" value="LONG-CHAIN-FATTY-ACID--COA LIGASE"/>
    <property type="match status" value="1"/>
</dbReference>
<dbReference type="Pfam" id="PF00501">
    <property type="entry name" value="AMP-binding"/>
    <property type="match status" value="1"/>
</dbReference>
<evidence type="ECO:0000259" key="3">
    <source>
        <dbReference type="Pfam" id="PF00501"/>
    </source>
</evidence>
<dbReference type="GO" id="GO:0005783">
    <property type="term" value="C:endoplasmic reticulum"/>
    <property type="evidence" value="ECO:0007669"/>
    <property type="project" value="TreeGrafter"/>
</dbReference>
<evidence type="ECO:0000256" key="1">
    <source>
        <dbReference type="ARBA" id="ARBA00022741"/>
    </source>
</evidence>
<accession>A0A1D1ZRV8</accession>
<dbReference type="GO" id="GO:0016020">
    <property type="term" value="C:membrane"/>
    <property type="evidence" value="ECO:0007669"/>
    <property type="project" value="TreeGrafter"/>
</dbReference>
<dbReference type="PANTHER" id="PTHR43272:SF33">
    <property type="entry name" value="AMP-BINDING DOMAIN-CONTAINING PROTEIN-RELATED"/>
    <property type="match status" value="1"/>
</dbReference>
<keyword evidence="1" id="KW-0547">Nucleotide-binding</keyword>
<reference evidence="4" key="1">
    <citation type="submission" date="2015-08" db="EMBL/GenBank/DDBJ databases">
        <authorList>
            <person name="Babu N.S."/>
            <person name="Beckwith C.J."/>
            <person name="Beseler K.G."/>
            <person name="Brison A."/>
            <person name="Carone J.V."/>
            <person name="Caskin T.P."/>
            <person name="Diamond M."/>
            <person name="Durham M.E."/>
            <person name="Foxe J.M."/>
            <person name="Go M."/>
            <person name="Henderson B.A."/>
            <person name="Jones I.B."/>
            <person name="McGettigan J.A."/>
            <person name="Micheletti S.J."/>
            <person name="Nasrallah M.E."/>
            <person name="Ortiz D."/>
            <person name="Piller C.R."/>
            <person name="Privatt S.R."/>
            <person name="Schneider S.L."/>
            <person name="Sharp S."/>
            <person name="Smith T.C."/>
            <person name="Stanton J.D."/>
            <person name="Ullery H.E."/>
            <person name="Wilson R.J."/>
            <person name="Serrano M.G."/>
            <person name="Buck G."/>
            <person name="Lee V."/>
            <person name="Wang Y."/>
            <person name="Carvalho R."/>
            <person name="Voegtly L."/>
            <person name="Shi R."/>
            <person name="Duckworth R."/>
            <person name="Johnson A."/>
            <person name="Loviza R."/>
            <person name="Walstead R."/>
            <person name="Shah Z."/>
            <person name="Kiflezghi M."/>
            <person name="Wade K."/>
            <person name="Ball S.L."/>
            <person name="Bradley K.W."/>
            <person name="Asai D.J."/>
            <person name="Bowman C.A."/>
            <person name="Russell D.A."/>
            <person name="Pope W.H."/>
            <person name="Jacobs-Sera D."/>
            <person name="Hendrix R.W."/>
            <person name="Hatfull G.F."/>
        </authorList>
    </citation>
    <scope>NUCLEOTIDE SEQUENCE</scope>
</reference>
<evidence type="ECO:0000256" key="2">
    <source>
        <dbReference type="ARBA" id="ARBA00022840"/>
    </source>
</evidence>
<dbReference type="EMBL" id="GDKF01009041">
    <property type="protein sequence ID" value="JAT69581.1"/>
    <property type="molecule type" value="Transcribed_RNA"/>
</dbReference>
<keyword evidence="2" id="KW-0067">ATP-binding</keyword>
<dbReference type="PROSITE" id="PS00455">
    <property type="entry name" value="AMP_BINDING"/>
    <property type="match status" value="1"/>
</dbReference>
<dbReference type="InterPro" id="IPR020845">
    <property type="entry name" value="AMP-binding_CS"/>
</dbReference>
<dbReference type="Gene3D" id="3.40.50.12780">
    <property type="entry name" value="N-terminal domain of ligase-like"/>
    <property type="match status" value="1"/>
</dbReference>
<dbReference type="InterPro" id="IPR000873">
    <property type="entry name" value="AMP-dep_synth/lig_dom"/>
</dbReference>
<name>A0A1D1ZRV8_AUXPR</name>
<dbReference type="GO" id="GO:0004467">
    <property type="term" value="F:long-chain fatty acid-CoA ligase activity"/>
    <property type="evidence" value="ECO:0007669"/>
    <property type="project" value="UniProtKB-ARBA"/>
</dbReference>
<evidence type="ECO:0000313" key="4">
    <source>
        <dbReference type="EMBL" id="JAT69581.1"/>
    </source>
</evidence>
<feature type="domain" description="AMP-dependent synthetase/ligase" evidence="3">
    <location>
        <begin position="102"/>
        <end position="511"/>
    </location>
</feature>
<protein>
    <recommendedName>
        <fullName evidence="3">AMP-dependent synthetase/ligase domain-containing protein</fullName>
    </recommendedName>
</protein>
<dbReference type="SUPFAM" id="SSF56801">
    <property type="entry name" value="Acetyl-CoA synthetase-like"/>
    <property type="match status" value="1"/>
</dbReference>
<dbReference type="InterPro" id="IPR042099">
    <property type="entry name" value="ANL_N_sf"/>
</dbReference>
<organism evidence="4">
    <name type="scientific">Auxenochlorella protothecoides</name>
    <name type="common">Green microalga</name>
    <name type="synonym">Chlorella protothecoides</name>
    <dbReference type="NCBI Taxonomy" id="3075"/>
    <lineage>
        <taxon>Eukaryota</taxon>
        <taxon>Viridiplantae</taxon>
        <taxon>Chlorophyta</taxon>
        <taxon>core chlorophytes</taxon>
        <taxon>Trebouxiophyceae</taxon>
        <taxon>Chlorellales</taxon>
        <taxon>Chlorellaceae</taxon>
        <taxon>Auxenochlorella</taxon>
    </lineage>
</organism>
<dbReference type="GO" id="GO:0005524">
    <property type="term" value="F:ATP binding"/>
    <property type="evidence" value="ECO:0007669"/>
    <property type="project" value="UniProtKB-KW"/>
</dbReference>